<dbReference type="PANTHER" id="PTHR11735:SF11">
    <property type="entry name" value="TRNA THREONYLCARBAMOYLADENOSINE BIOSYNTHESIS PROTEIN TSAB"/>
    <property type="match status" value="1"/>
</dbReference>
<sequence>MKLLAIETATEACSCALLIDGHSTERYALAPREHNRLILPMVQSLLEEAGLALEQLDALAFGRGPGAFTGLRIAAGVVQGLAFGADLPVVPVSTLAALAQQALDETAAPQVFACLDARMDEVYWGVYGRGGEGTAQLLGQELVAPAGAVPLPGEGWGVGLGSGWSRYGALLADRLGNRLTAVLQDRFPRAAAVARLGAEGFRLGRAVAAEQAVPVYLRDQVARQPRAE</sequence>
<dbReference type="Gene3D" id="3.30.420.40">
    <property type="match status" value="2"/>
</dbReference>
<dbReference type="EMBL" id="OZ026884">
    <property type="protein sequence ID" value="CAL1241417.1"/>
    <property type="molecule type" value="Genomic_DNA"/>
</dbReference>
<name>A0ABM9NL95_9GAMM</name>
<dbReference type="SUPFAM" id="SSF53067">
    <property type="entry name" value="Actin-like ATPase domain"/>
    <property type="match status" value="2"/>
</dbReference>
<feature type="domain" description="Gcp-like" evidence="4">
    <location>
        <begin position="29"/>
        <end position="152"/>
    </location>
</feature>
<dbReference type="InterPro" id="IPR022496">
    <property type="entry name" value="T6A_TsaB"/>
</dbReference>
<keyword evidence="5" id="KW-0808">Transferase</keyword>
<evidence type="ECO:0000313" key="5">
    <source>
        <dbReference type="EMBL" id="CAL1241417.1"/>
    </source>
</evidence>
<evidence type="ECO:0000259" key="4">
    <source>
        <dbReference type="Pfam" id="PF00814"/>
    </source>
</evidence>
<dbReference type="Pfam" id="PF00814">
    <property type="entry name" value="TsaD"/>
    <property type="match status" value="1"/>
</dbReference>
<organism evidence="5 6">
    <name type="scientific">Candidatus Methylocalor cossyra</name>
    <dbReference type="NCBI Taxonomy" id="3108543"/>
    <lineage>
        <taxon>Bacteria</taxon>
        <taxon>Pseudomonadati</taxon>
        <taxon>Pseudomonadota</taxon>
        <taxon>Gammaproteobacteria</taxon>
        <taxon>Methylococcales</taxon>
        <taxon>Methylococcaceae</taxon>
        <taxon>Candidatus Methylocalor</taxon>
    </lineage>
</organism>
<accession>A0ABM9NL95</accession>
<evidence type="ECO:0000256" key="1">
    <source>
        <dbReference type="ARBA" id="ARBA00010493"/>
    </source>
</evidence>
<dbReference type="GO" id="GO:0061711">
    <property type="term" value="F:tRNA N(6)-L-threonylcarbamoyladenine synthase activity"/>
    <property type="evidence" value="ECO:0007669"/>
    <property type="project" value="UniProtKB-EC"/>
</dbReference>
<comment type="similarity">
    <text evidence="1">Belongs to the KAE1 / TsaD family. TsaB subfamily.</text>
</comment>
<keyword evidence="6" id="KW-1185">Reference proteome</keyword>
<reference evidence="5 6" key="1">
    <citation type="submission" date="2024-04" db="EMBL/GenBank/DDBJ databases">
        <authorList>
            <person name="Cremers G."/>
        </authorList>
    </citation>
    <scope>NUCLEOTIDE SEQUENCE [LARGE SCALE GENOMIC DNA]</scope>
    <source>
        <strain evidence="5">MeCH1-AG</strain>
    </source>
</reference>
<keyword evidence="5" id="KW-0012">Acyltransferase</keyword>
<dbReference type="InterPro" id="IPR000905">
    <property type="entry name" value="Gcp-like_dom"/>
</dbReference>
<proteinExistence type="inferred from homology"/>
<dbReference type="Proteomes" id="UP001497493">
    <property type="component" value="Chromosome"/>
</dbReference>
<dbReference type="CDD" id="cd24032">
    <property type="entry name" value="ASKHA_NBD_TsaB"/>
    <property type="match status" value="1"/>
</dbReference>
<gene>
    <name evidence="5" type="primary">tsaB</name>
    <name evidence="5" type="ORF">MECH1_V1_2641</name>
</gene>
<protein>
    <recommendedName>
        <fullName evidence="2">tRNA threonylcarbamoyladenosine biosynthesis protein TsaB</fullName>
    </recommendedName>
    <alternativeName>
        <fullName evidence="3">t(6)A37 threonylcarbamoyladenosine biosynthesis protein TsaB</fullName>
    </alternativeName>
</protein>
<dbReference type="PANTHER" id="PTHR11735">
    <property type="entry name" value="TRNA N6-ADENOSINE THREONYLCARBAMOYLTRANSFERASE"/>
    <property type="match status" value="1"/>
</dbReference>
<dbReference type="NCBIfam" id="TIGR03725">
    <property type="entry name" value="T6A_YeaZ"/>
    <property type="match status" value="1"/>
</dbReference>
<evidence type="ECO:0000313" key="6">
    <source>
        <dbReference type="Proteomes" id="UP001497493"/>
    </source>
</evidence>
<evidence type="ECO:0000256" key="2">
    <source>
        <dbReference type="ARBA" id="ARBA00019012"/>
    </source>
</evidence>
<dbReference type="RefSeq" id="WP_348757937.1">
    <property type="nucleotide sequence ID" value="NZ_OZ026884.1"/>
</dbReference>
<evidence type="ECO:0000256" key="3">
    <source>
        <dbReference type="ARBA" id="ARBA00032446"/>
    </source>
</evidence>
<dbReference type="InterPro" id="IPR043129">
    <property type="entry name" value="ATPase_NBD"/>
</dbReference>